<name>A0A5S4FUG0_9ACTN</name>
<evidence type="ECO:0000313" key="3">
    <source>
        <dbReference type="Proteomes" id="UP000309128"/>
    </source>
</evidence>
<dbReference type="InterPro" id="IPR024344">
    <property type="entry name" value="MDMPI_metal-binding"/>
</dbReference>
<evidence type="ECO:0000313" key="2">
    <source>
        <dbReference type="EMBL" id="TMR24278.1"/>
    </source>
</evidence>
<protein>
    <recommendedName>
        <fullName evidence="1">Mycothiol-dependent maleylpyruvate isomerase metal-binding domain-containing protein</fullName>
    </recommendedName>
</protein>
<keyword evidence="3" id="KW-1185">Reference proteome</keyword>
<reference evidence="2 3" key="1">
    <citation type="submission" date="2019-05" db="EMBL/GenBank/DDBJ databases">
        <title>Draft genome sequence of Nonomuraea turkmeniaca DSM 43926.</title>
        <authorList>
            <person name="Saricaoglu S."/>
            <person name="Isik K."/>
        </authorList>
    </citation>
    <scope>NUCLEOTIDE SEQUENCE [LARGE SCALE GENOMIC DNA]</scope>
    <source>
        <strain evidence="2 3">DSM 43926</strain>
    </source>
</reference>
<dbReference type="RefSeq" id="WP_138664909.1">
    <property type="nucleotide sequence ID" value="NZ_VCKY01000011.1"/>
</dbReference>
<dbReference type="OrthoDB" id="4453346at2"/>
<evidence type="ECO:0000259" key="1">
    <source>
        <dbReference type="Pfam" id="PF11716"/>
    </source>
</evidence>
<dbReference type="AlphaFoldDB" id="A0A5S4FUG0"/>
<dbReference type="Pfam" id="PF11716">
    <property type="entry name" value="MDMPI_N"/>
    <property type="match status" value="1"/>
</dbReference>
<comment type="caution">
    <text evidence="2">The sequence shown here is derived from an EMBL/GenBank/DDBJ whole genome shotgun (WGS) entry which is preliminary data.</text>
</comment>
<feature type="domain" description="Mycothiol-dependent maleylpyruvate isomerase metal-binding" evidence="1">
    <location>
        <begin position="10"/>
        <end position="130"/>
    </location>
</feature>
<proteinExistence type="predicted"/>
<dbReference type="EMBL" id="VCKY01000011">
    <property type="protein sequence ID" value="TMR24278.1"/>
    <property type="molecule type" value="Genomic_DNA"/>
</dbReference>
<organism evidence="2 3">
    <name type="scientific">Nonomuraea turkmeniaca</name>
    <dbReference type="NCBI Taxonomy" id="103838"/>
    <lineage>
        <taxon>Bacteria</taxon>
        <taxon>Bacillati</taxon>
        <taxon>Actinomycetota</taxon>
        <taxon>Actinomycetes</taxon>
        <taxon>Streptosporangiales</taxon>
        <taxon>Streptosporangiaceae</taxon>
        <taxon>Nonomuraea</taxon>
    </lineage>
</organism>
<gene>
    <name evidence="2" type="ORF">ETD86_05040</name>
</gene>
<accession>A0A5S4FUG0</accession>
<dbReference type="Gene3D" id="1.20.120.450">
    <property type="entry name" value="dinb family like domain"/>
    <property type="match status" value="1"/>
</dbReference>
<dbReference type="InterPro" id="IPR034660">
    <property type="entry name" value="DinB/YfiT-like"/>
</dbReference>
<dbReference type="Proteomes" id="UP000309128">
    <property type="component" value="Unassembled WGS sequence"/>
</dbReference>
<dbReference type="SUPFAM" id="SSF109854">
    <property type="entry name" value="DinB/YfiT-like putative metalloenzymes"/>
    <property type="match status" value="1"/>
</dbReference>
<dbReference type="GO" id="GO:0046872">
    <property type="term" value="F:metal ion binding"/>
    <property type="evidence" value="ECO:0007669"/>
    <property type="project" value="InterPro"/>
</dbReference>
<sequence length="204" mass="22341">MNGNMVLQTATECEGFLRSVASQDWAETPIPGMDWTVARTAAHISDCLLWYATDFAAGEQELSTTDIRVRPESKPDELISTMTTYSTVLARVVDGAAPGARGWHPFGLADASGFAAMACNEMLVHTNDVASGFDRAFLPPEQPAMATLRRLFPWAPADTPPWATLLWANGRTDLPGQERQVRWKWHCAPLAEWNGVNPMLGPQG</sequence>